<evidence type="ECO:0000259" key="13">
    <source>
        <dbReference type="Pfam" id="PF02434"/>
    </source>
</evidence>
<feature type="domain" description="Fringe-like glycosyltransferase" evidence="13">
    <location>
        <begin position="166"/>
        <end position="236"/>
    </location>
</feature>
<dbReference type="Gene3D" id="3.90.550.50">
    <property type="match status" value="1"/>
</dbReference>
<evidence type="ECO:0000256" key="5">
    <source>
        <dbReference type="ARBA" id="ARBA00022676"/>
    </source>
</evidence>
<dbReference type="InterPro" id="IPR026050">
    <property type="entry name" value="C1GALT1/C1GALT1_chp1"/>
</dbReference>
<dbReference type="AlphaFoldDB" id="A0A8H7WH14"/>
<evidence type="ECO:0000256" key="12">
    <source>
        <dbReference type="SAM" id="Phobius"/>
    </source>
</evidence>
<keyword evidence="10 12" id="KW-1133">Transmembrane helix</keyword>
<dbReference type="EMBL" id="JAFJYH010000017">
    <property type="protein sequence ID" value="KAG4424754.1"/>
    <property type="molecule type" value="Genomic_DNA"/>
</dbReference>
<evidence type="ECO:0000256" key="1">
    <source>
        <dbReference type="ARBA" id="ARBA00004606"/>
    </source>
</evidence>
<dbReference type="GO" id="GO:0016263">
    <property type="term" value="F:glycoprotein-N-acetylgalactosamine 3-beta-galactosyltransferase activity"/>
    <property type="evidence" value="ECO:0007669"/>
    <property type="project" value="UniProtKB-EC"/>
</dbReference>
<protein>
    <recommendedName>
        <fullName evidence="4">N-acetylgalactosaminide beta-1,3-galactosyltransferase</fullName>
        <ecNumber evidence="4">2.4.1.122</ecNumber>
    </recommendedName>
</protein>
<keyword evidence="5" id="KW-0328">Glycosyltransferase</keyword>
<dbReference type="OrthoDB" id="414175at2759"/>
<evidence type="ECO:0000256" key="11">
    <source>
        <dbReference type="ARBA" id="ARBA00023136"/>
    </source>
</evidence>
<name>A0A8H7WH14_9HELO</name>
<evidence type="ECO:0000256" key="3">
    <source>
        <dbReference type="ARBA" id="ARBA00006462"/>
    </source>
</evidence>
<gene>
    <name evidence="14" type="ORF">IFR04_002102</name>
</gene>
<evidence type="ECO:0000256" key="7">
    <source>
        <dbReference type="ARBA" id="ARBA00022692"/>
    </source>
</evidence>
<dbReference type="GO" id="GO:0016020">
    <property type="term" value="C:membrane"/>
    <property type="evidence" value="ECO:0007669"/>
    <property type="project" value="UniProtKB-SubCell"/>
</dbReference>
<evidence type="ECO:0000313" key="15">
    <source>
        <dbReference type="Proteomes" id="UP000664132"/>
    </source>
</evidence>
<comment type="caution">
    <text evidence="14">The sequence shown here is derived from an EMBL/GenBank/DDBJ whole genome shotgun (WGS) entry which is preliminary data.</text>
</comment>
<evidence type="ECO:0000256" key="4">
    <source>
        <dbReference type="ARBA" id="ARBA00012557"/>
    </source>
</evidence>
<reference evidence="14" key="1">
    <citation type="submission" date="2021-02" db="EMBL/GenBank/DDBJ databases">
        <title>Genome sequence Cadophora malorum strain M34.</title>
        <authorList>
            <person name="Stefanovic E."/>
            <person name="Vu D."/>
            <person name="Scully C."/>
            <person name="Dijksterhuis J."/>
            <person name="Roader J."/>
            <person name="Houbraken J."/>
        </authorList>
    </citation>
    <scope>NUCLEOTIDE SEQUENCE</scope>
    <source>
        <strain evidence="14">M34</strain>
    </source>
</reference>
<proteinExistence type="inferred from homology"/>
<keyword evidence="9" id="KW-0735">Signal-anchor</keyword>
<organism evidence="14 15">
    <name type="scientific">Cadophora malorum</name>
    <dbReference type="NCBI Taxonomy" id="108018"/>
    <lineage>
        <taxon>Eukaryota</taxon>
        <taxon>Fungi</taxon>
        <taxon>Dikarya</taxon>
        <taxon>Ascomycota</taxon>
        <taxon>Pezizomycotina</taxon>
        <taxon>Leotiomycetes</taxon>
        <taxon>Helotiales</taxon>
        <taxon>Ploettnerulaceae</taxon>
        <taxon>Cadophora</taxon>
    </lineage>
</organism>
<evidence type="ECO:0000313" key="14">
    <source>
        <dbReference type="EMBL" id="KAG4424754.1"/>
    </source>
</evidence>
<accession>A0A8H7WH14</accession>
<evidence type="ECO:0000256" key="10">
    <source>
        <dbReference type="ARBA" id="ARBA00022989"/>
    </source>
</evidence>
<evidence type="ECO:0000256" key="2">
    <source>
        <dbReference type="ARBA" id="ARBA00004922"/>
    </source>
</evidence>
<dbReference type="EC" id="2.4.1.122" evidence="4"/>
<dbReference type="Pfam" id="PF02434">
    <property type="entry name" value="Fringe"/>
    <property type="match status" value="1"/>
</dbReference>
<evidence type="ECO:0000256" key="6">
    <source>
        <dbReference type="ARBA" id="ARBA00022679"/>
    </source>
</evidence>
<dbReference type="PANTHER" id="PTHR23033:SF47">
    <property type="entry name" value="APPLE DOMAIN-CONTAINING PROTEIN-RELATED"/>
    <property type="match status" value="1"/>
</dbReference>
<keyword evidence="7 12" id="KW-0812">Transmembrane</keyword>
<feature type="transmembrane region" description="Helical" evidence="12">
    <location>
        <begin position="12"/>
        <end position="30"/>
    </location>
</feature>
<keyword evidence="6" id="KW-0808">Transferase</keyword>
<dbReference type="InterPro" id="IPR003378">
    <property type="entry name" value="Fringe-like_glycosylTrfase"/>
</dbReference>
<keyword evidence="11 12" id="KW-0472">Membrane</keyword>
<sequence length="444" mass="49902">MIRWTTRYISNGLRACVLGLLFIFGYLSFYSRSGYGQPHSFKPANLTSVKGYAPGTNIVVSVKTGASEAADRIPIQMQTSLRDFQSVFFFSDLEQDLGQYHLYDSLDTIAPSVMENNPDFVFYQKQRELWNATGNVTSLKNEKHPENPSELAAWTLDKYKNVHILEKTWALMPDQDWYIFIDADTYLLWSNVVEWLSTMDPEKKAYLGSEVNTGGVKFAHGGTGIVISKATMYNIAVRDAGIAAGYDSIVHTKCCGDLVLGMALRESGTLLQDAWPAMSGEAPWTMPFGPGTPEYWCRPVMTLHHLSPEGMVEFTAFEDRRENKSTPLTHEEIFNTFVLSSLVAEKENWDNLASEKGEFGKTGGVTSETSSFEECGKACEADEKCFQYSHHGTTCNIGMSVRLGYKRDLDSEGLWRSGWNLTRLRDWALKQPKCGPTTFSKQDR</sequence>
<dbReference type="Proteomes" id="UP000664132">
    <property type="component" value="Unassembled WGS sequence"/>
</dbReference>
<comment type="pathway">
    <text evidence="2">Protein modification; protein glycosylation.</text>
</comment>
<dbReference type="GO" id="GO:0000166">
    <property type="term" value="F:nucleotide binding"/>
    <property type="evidence" value="ECO:0007669"/>
    <property type="project" value="UniProtKB-KW"/>
</dbReference>
<keyword evidence="15" id="KW-1185">Reference proteome</keyword>
<dbReference type="PANTHER" id="PTHR23033">
    <property type="entry name" value="BETA1,3-GALACTOSYLTRANSFERASE"/>
    <property type="match status" value="1"/>
</dbReference>
<keyword evidence="8" id="KW-0547">Nucleotide-binding</keyword>
<evidence type="ECO:0000256" key="8">
    <source>
        <dbReference type="ARBA" id="ARBA00022741"/>
    </source>
</evidence>
<evidence type="ECO:0000256" key="9">
    <source>
        <dbReference type="ARBA" id="ARBA00022968"/>
    </source>
</evidence>
<comment type="similarity">
    <text evidence="3">Belongs to the glycosyltransferase 31 family. Beta3-Gal-T subfamily.</text>
</comment>
<comment type="subcellular location">
    <subcellularLocation>
        <location evidence="1">Membrane</location>
        <topology evidence="1">Single-pass type II membrane protein</topology>
    </subcellularLocation>
</comment>